<organism evidence="1 2">
    <name type="scientific">Meloidogyne enterolobii</name>
    <name type="common">Root-knot nematode worm</name>
    <name type="synonym">Meloidogyne mayaguensis</name>
    <dbReference type="NCBI Taxonomy" id="390850"/>
    <lineage>
        <taxon>Eukaryota</taxon>
        <taxon>Metazoa</taxon>
        <taxon>Ecdysozoa</taxon>
        <taxon>Nematoda</taxon>
        <taxon>Chromadorea</taxon>
        <taxon>Rhabditida</taxon>
        <taxon>Tylenchina</taxon>
        <taxon>Tylenchomorpha</taxon>
        <taxon>Tylenchoidea</taxon>
        <taxon>Meloidogynidae</taxon>
        <taxon>Meloidogyninae</taxon>
        <taxon>Meloidogyne</taxon>
    </lineage>
</organism>
<sequence>MNIFKTTINEQQQQKHLLPQQQQQQQHVLLKNTPMFLQTLNNSFTETKQLEQQQQFVCSLGVHVSIWPSCLLLSEAFINVAFISVVMLVIVLGNLMVVLTVKFDSKLRAQRQNWLIVSLAVADFLVGLLVMPLTLLYEIIGVWILGGFLCELWLALDVLFVTASILHICIISLDRYWSVTQPLTYPIKRTPTRICVMIGVAWLVSFLISFPPLLGWRPQRSPGECSVSSELDYVLYSSLGSFYIPIAVLVMVYWRIYAITKRHSQQRLKDTQRMDETLYSMTGGSTKINGKLEEFKEKNNLENLNNLSMESDVNSVCAKTIKEEEKDEGNKRPTNRCSTLFSPLFKRGQAWTDTEILSGIQRKRSIEKRKRRLKAKERQATLLLGLILFAFIISWMPFFVIYVLNALTLDIPMPIFKFFFWLGYCNSAINPIIYTYYNREFKRALFRLIRRHQHRLNFLKNILYHK</sequence>
<evidence type="ECO:0000313" key="1">
    <source>
        <dbReference type="EMBL" id="CAK5075510.1"/>
    </source>
</evidence>
<comment type="caution">
    <text evidence="1">The sequence shown here is derived from an EMBL/GenBank/DDBJ whole genome shotgun (WGS) entry which is preliminary data.</text>
</comment>
<proteinExistence type="predicted"/>
<accession>A0ACB0Z981</accession>
<reference evidence="1" key="1">
    <citation type="submission" date="2023-11" db="EMBL/GenBank/DDBJ databases">
        <authorList>
            <person name="Poullet M."/>
        </authorList>
    </citation>
    <scope>NUCLEOTIDE SEQUENCE</scope>
    <source>
        <strain evidence="1">E1834</strain>
    </source>
</reference>
<protein>
    <submittedName>
        <fullName evidence="1">Uncharacterized protein</fullName>
    </submittedName>
</protein>
<dbReference type="Proteomes" id="UP001497535">
    <property type="component" value="Unassembled WGS sequence"/>
</dbReference>
<gene>
    <name evidence="1" type="ORF">MENTE1834_LOCUS22321</name>
</gene>
<keyword evidence="2" id="KW-1185">Reference proteome</keyword>
<name>A0ACB0Z981_MELEN</name>
<dbReference type="EMBL" id="CAVMJV010000028">
    <property type="protein sequence ID" value="CAK5075510.1"/>
    <property type="molecule type" value="Genomic_DNA"/>
</dbReference>
<evidence type="ECO:0000313" key="2">
    <source>
        <dbReference type="Proteomes" id="UP001497535"/>
    </source>
</evidence>